<gene>
    <name evidence="1" type="ORF">SCALOS_LOCUS2482</name>
</gene>
<organism evidence="1 2">
    <name type="scientific">Scutellospora calospora</name>
    <dbReference type="NCBI Taxonomy" id="85575"/>
    <lineage>
        <taxon>Eukaryota</taxon>
        <taxon>Fungi</taxon>
        <taxon>Fungi incertae sedis</taxon>
        <taxon>Mucoromycota</taxon>
        <taxon>Glomeromycotina</taxon>
        <taxon>Glomeromycetes</taxon>
        <taxon>Diversisporales</taxon>
        <taxon>Gigasporaceae</taxon>
        <taxon>Scutellospora</taxon>
    </lineage>
</organism>
<evidence type="ECO:0000313" key="1">
    <source>
        <dbReference type="EMBL" id="CAG8482560.1"/>
    </source>
</evidence>
<protein>
    <submittedName>
        <fullName evidence="1">4692_t:CDS:1</fullName>
    </submittedName>
</protein>
<sequence>MVFISEKEVAEHNTYQDCWVIIHNKVYDLTKFLPEHPGGVGVILDQAGKDATTIFDTIHPQDIILRYLSPDVCLGEVDPATVSKTSNVEVKRHYEPIKKKPPLNEILNLFDFEAVASQLSAAEAWSYFSCGANDEISYRENHNAFHRIWLRPRVMRDVSHIDMSTKILGHDSSFPLYITATAMAKLGHPEGEVLLTRAAHSHGIIQMIPSFGSCSLEEMTSAREKGQIQFYQLYVNKNRNIARKVIQTAQENGCKAFFITVDVSVIGRREKDMQIKYDGALPNIIDENNENDNYLRRDQGASGVAASLIDPSFNWNDLKWIRSITSLPIVIKGIQTLEDAILAAEYGCDGIVLSNHGGRQLDFAPSAIEILPEVVESLKKLGLFDKIEIYIDGGIRRGTDIFKAIALGAKAVGLGRPLLYAMSSYGQVGVEHALQILKDELEITMRLSGANTLADICPEMVDIKNLTNHSITPKDYLSSKVYKRLVPRRSNL</sequence>
<dbReference type="EMBL" id="CAJVPM010002232">
    <property type="protein sequence ID" value="CAG8482560.1"/>
    <property type="molecule type" value="Genomic_DNA"/>
</dbReference>
<accession>A0ACA9KMP5</accession>
<reference evidence="1" key="1">
    <citation type="submission" date="2021-06" db="EMBL/GenBank/DDBJ databases">
        <authorList>
            <person name="Kallberg Y."/>
            <person name="Tangrot J."/>
            <person name="Rosling A."/>
        </authorList>
    </citation>
    <scope>NUCLEOTIDE SEQUENCE</scope>
    <source>
        <strain evidence="1">AU212A</strain>
    </source>
</reference>
<name>A0ACA9KMP5_9GLOM</name>
<keyword evidence="2" id="KW-1185">Reference proteome</keyword>
<comment type="caution">
    <text evidence="1">The sequence shown here is derived from an EMBL/GenBank/DDBJ whole genome shotgun (WGS) entry which is preliminary data.</text>
</comment>
<proteinExistence type="predicted"/>
<evidence type="ECO:0000313" key="2">
    <source>
        <dbReference type="Proteomes" id="UP000789860"/>
    </source>
</evidence>
<dbReference type="Proteomes" id="UP000789860">
    <property type="component" value="Unassembled WGS sequence"/>
</dbReference>